<keyword evidence="1" id="KW-0560">Oxidoreductase</keyword>
<reference evidence="1 2" key="1">
    <citation type="submission" date="2020-08" db="EMBL/GenBank/DDBJ databases">
        <title>Sequencing the genomes of 1000 actinobacteria strains.</title>
        <authorList>
            <person name="Klenk H.-P."/>
        </authorList>
    </citation>
    <scope>NUCLEOTIDE SEQUENCE [LARGE SCALE GENOMIC DNA]</scope>
    <source>
        <strain evidence="1 2">DSM 45362</strain>
    </source>
</reference>
<proteinExistence type="predicted"/>
<organism evidence="1 2">
    <name type="scientific">Allocatelliglobosispora scoriae</name>
    <dbReference type="NCBI Taxonomy" id="643052"/>
    <lineage>
        <taxon>Bacteria</taxon>
        <taxon>Bacillati</taxon>
        <taxon>Actinomycetota</taxon>
        <taxon>Actinomycetes</taxon>
        <taxon>Micromonosporales</taxon>
        <taxon>Micromonosporaceae</taxon>
        <taxon>Allocatelliglobosispora</taxon>
    </lineage>
</organism>
<dbReference type="Proteomes" id="UP000587527">
    <property type="component" value="Unassembled WGS sequence"/>
</dbReference>
<evidence type="ECO:0000313" key="1">
    <source>
        <dbReference type="EMBL" id="MBB5874096.1"/>
    </source>
</evidence>
<evidence type="ECO:0000313" key="2">
    <source>
        <dbReference type="Proteomes" id="UP000587527"/>
    </source>
</evidence>
<name>A0A841C2H7_9ACTN</name>
<dbReference type="EC" id="1.1.3.46" evidence="1"/>
<dbReference type="GO" id="GO:0016491">
    <property type="term" value="F:oxidoreductase activity"/>
    <property type="evidence" value="ECO:0007669"/>
    <property type="project" value="UniProtKB-KW"/>
</dbReference>
<dbReference type="EMBL" id="JACHMN010000003">
    <property type="protein sequence ID" value="MBB5874096.1"/>
    <property type="molecule type" value="Genomic_DNA"/>
</dbReference>
<keyword evidence="2" id="KW-1185">Reference proteome</keyword>
<protein>
    <submittedName>
        <fullName evidence="1">4-hydroxymandelate oxidase</fullName>
        <ecNumber evidence="1">1.1.3.46</ecNumber>
    </submittedName>
</protein>
<dbReference type="RefSeq" id="WP_184845924.1">
    <property type="nucleotide sequence ID" value="NZ_JACHMN010000003.1"/>
</dbReference>
<comment type="caution">
    <text evidence="1">The sequence shown here is derived from an EMBL/GenBank/DDBJ whole genome shotgun (WGS) entry which is preliminary data.</text>
</comment>
<sequence length="265" mass="27869">MYFATPPNPGTVPASLRIAAVRRRSFTGEGEGSPRLQQYTEDLARPYGVGVREDVLARSHTSYAAMSDAMVADLVPEASPPDLIVIAYTVPEIDPRRCVTTRLNQHSAGDPFGFAVSDQGTAAPFTALALIGEHLAAGLAHRAVLIVVEQGDVPYETPPGTVVPGQDTAVALLLEAAGSHRVTALRRRTGVALSDVDAMVAAELAALPDGPSLVTVIGPDRVVADMVCTAPWWTLTEELGAAGRTVVVDHDPDLGYLSVLVVDTE</sequence>
<gene>
    <name evidence="1" type="ORF">F4553_007530</name>
</gene>
<dbReference type="AlphaFoldDB" id="A0A841C2H7"/>
<accession>A0A841C2H7</accession>